<organism evidence="1 2">
    <name type="scientific">Neobacillus massiliamazoniensis</name>
    <dbReference type="NCBI Taxonomy" id="1499688"/>
    <lineage>
        <taxon>Bacteria</taxon>
        <taxon>Bacillati</taxon>
        <taxon>Bacillota</taxon>
        <taxon>Bacilli</taxon>
        <taxon>Bacillales</taxon>
        <taxon>Bacillaceae</taxon>
        <taxon>Neobacillus</taxon>
    </lineage>
</organism>
<evidence type="ECO:0000313" key="1">
    <source>
        <dbReference type="EMBL" id="CRK80299.1"/>
    </source>
</evidence>
<dbReference type="AlphaFoldDB" id="A0A0U1NQJ3"/>
<dbReference type="Proteomes" id="UP000199087">
    <property type="component" value="Unassembled WGS sequence"/>
</dbReference>
<name>A0A0U1NQJ3_9BACI</name>
<dbReference type="OrthoDB" id="2921515at2"/>
<accession>A0A0U1NQJ3</accession>
<sequence>MIEIIIDHSYEDDYFMISNIDVKIKDVAEKERVEKLVKQSGLEGQLVTPDRDLIERIAKILDVREELIDIDTNEIDLM</sequence>
<dbReference type="EMBL" id="CVRB01000001">
    <property type="protein sequence ID" value="CRK80299.1"/>
    <property type="molecule type" value="Genomic_DNA"/>
</dbReference>
<dbReference type="RefSeq" id="WP_090629621.1">
    <property type="nucleotide sequence ID" value="NZ_CVRB01000001.1"/>
</dbReference>
<evidence type="ECO:0000313" key="2">
    <source>
        <dbReference type="Proteomes" id="UP000199087"/>
    </source>
</evidence>
<proteinExistence type="predicted"/>
<dbReference type="STRING" id="1499688.BN000_00180"/>
<gene>
    <name evidence="1" type="ORF">BN000_00180</name>
</gene>
<reference evidence="2" key="1">
    <citation type="submission" date="2015-05" db="EMBL/GenBank/DDBJ databases">
        <authorList>
            <person name="Urmite Genomes"/>
        </authorList>
    </citation>
    <scope>NUCLEOTIDE SEQUENCE [LARGE SCALE GENOMIC DNA]</scope>
    <source>
        <strain evidence="2">LF1</strain>
    </source>
</reference>
<protein>
    <submittedName>
        <fullName evidence="1">Uncharacterized protein</fullName>
    </submittedName>
</protein>
<keyword evidence="2" id="KW-1185">Reference proteome</keyword>